<organism evidence="4 5">
    <name type="scientific">Planomicrobium soli</name>
    <dbReference type="NCBI Taxonomy" id="1176648"/>
    <lineage>
        <taxon>Bacteria</taxon>
        <taxon>Bacillati</taxon>
        <taxon>Bacillota</taxon>
        <taxon>Bacilli</taxon>
        <taxon>Bacillales</taxon>
        <taxon>Caryophanaceae</taxon>
        <taxon>Planomicrobium</taxon>
    </lineage>
</organism>
<evidence type="ECO:0000313" key="5">
    <source>
        <dbReference type="Proteomes" id="UP000242682"/>
    </source>
</evidence>
<dbReference type="RefSeq" id="WP_219905816.1">
    <property type="nucleotide sequence ID" value="NZ_PYAT01000003.1"/>
</dbReference>
<keyword evidence="2" id="KW-0732">Signal</keyword>
<feature type="compositionally biased region" description="Basic and acidic residues" evidence="1">
    <location>
        <begin position="35"/>
        <end position="50"/>
    </location>
</feature>
<reference evidence="4 5" key="1">
    <citation type="submission" date="2018-03" db="EMBL/GenBank/DDBJ databases">
        <title>Genomic Encyclopedia of Type Strains, Phase III (KMG-III): the genomes of soil and plant-associated and newly described type strains.</title>
        <authorList>
            <person name="Whitman W."/>
        </authorList>
    </citation>
    <scope>NUCLEOTIDE SEQUENCE [LARGE SCALE GENOMIC DNA]</scope>
    <source>
        <strain evidence="4 5">CGMCC 1.12259</strain>
    </source>
</reference>
<dbReference type="Proteomes" id="UP000242682">
    <property type="component" value="Unassembled WGS sequence"/>
</dbReference>
<dbReference type="AlphaFoldDB" id="A0A2P8H4B1"/>
<dbReference type="PROSITE" id="PS51257">
    <property type="entry name" value="PROKAR_LIPOPROTEIN"/>
    <property type="match status" value="1"/>
</dbReference>
<evidence type="ECO:0000256" key="2">
    <source>
        <dbReference type="SAM" id="SignalP"/>
    </source>
</evidence>
<feature type="chain" id="PRO_5015183459" description="Cyclophilin-like domain-containing protein" evidence="2">
    <location>
        <begin position="22"/>
        <end position="189"/>
    </location>
</feature>
<evidence type="ECO:0000313" key="4">
    <source>
        <dbReference type="EMBL" id="PSL41066.1"/>
    </source>
</evidence>
<evidence type="ECO:0000256" key="1">
    <source>
        <dbReference type="SAM" id="MobiDB-lite"/>
    </source>
</evidence>
<dbReference type="EMBL" id="PYAT01000003">
    <property type="protein sequence ID" value="PSL41066.1"/>
    <property type="molecule type" value="Genomic_DNA"/>
</dbReference>
<evidence type="ECO:0000259" key="3">
    <source>
        <dbReference type="Pfam" id="PF18050"/>
    </source>
</evidence>
<dbReference type="SUPFAM" id="SSF50891">
    <property type="entry name" value="Cyclophilin-like"/>
    <property type="match status" value="1"/>
</dbReference>
<dbReference type="InterPro" id="IPR029000">
    <property type="entry name" value="Cyclophilin-like_dom_sf"/>
</dbReference>
<sequence length="189" mass="21557">MKIIFLILCIFMFCFSLTACSASQKNETEETDTEEMQKSKSNAKSEKTVVEEGQSSEINQEREEADMSALLTINIKIGDEIFLAKLYDNRTTQALVELLPLRIRMEDLHRNEKFYYLPDSLPTDSESPGVIKEGEIMLYGDNCLVLFYEKFSTSFNYTRLGYIEDVERFAQAVGAGDINVVLDLAENNK</sequence>
<feature type="region of interest" description="Disordered" evidence="1">
    <location>
        <begin position="27"/>
        <end position="61"/>
    </location>
</feature>
<keyword evidence="5" id="KW-1185">Reference proteome</keyword>
<name>A0A2P8H4B1_9BACL</name>
<accession>A0A2P8H4B1</accession>
<dbReference type="Gene3D" id="2.40.100.20">
    <property type="match status" value="1"/>
</dbReference>
<proteinExistence type="predicted"/>
<comment type="caution">
    <text evidence="4">The sequence shown here is derived from an EMBL/GenBank/DDBJ whole genome shotgun (WGS) entry which is preliminary data.</text>
</comment>
<protein>
    <recommendedName>
        <fullName evidence="3">Cyclophilin-like domain-containing protein</fullName>
    </recommendedName>
</protein>
<gene>
    <name evidence="4" type="ORF">B0H99_103200</name>
</gene>
<feature type="domain" description="Cyclophilin-like" evidence="3">
    <location>
        <begin position="75"/>
        <end position="181"/>
    </location>
</feature>
<dbReference type="InterPro" id="IPR041183">
    <property type="entry name" value="Cyclophilin-like"/>
</dbReference>
<dbReference type="Pfam" id="PF18050">
    <property type="entry name" value="Cyclophil_like2"/>
    <property type="match status" value="1"/>
</dbReference>
<feature type="signal peptide" evidence="2">
    <location>
        <begin position="1"/>
        <end position="21"/>
    </location>
</feature>